<accession>A0AA37FA02</accession>
<evidence type="ECO:0000313" key="2">
    <source>
        <dbReference type="Proteomes" id="UP000632195"/>
    </source>
</evidence>
<reference evidence="1" key="1">
    <citation type="journal article" date="2014" name="Int. J. Syst. Evol. Microbiol.">
        <title>Complete genome sequence of Corynebacterium casei LMG S-19264T (=DSM 44701T), isolated from a smear-ripened cheese.</title>
        <authorList>
            <consortium name="US DOE Joint Genome Institute (JGI-PGF)"/>
            <person name="Walter F."/>
            <person name="Albersmeier A."/>
            <person name="Kalinowski J."/>
            <person name="Ruckert C."/>
        </authorList>
    </citation>
    <scope>NUCLEOTIDE SEQUENCE</scope>
    <source>
        <strain evidence="1">JCM 13583</strain>
    </source>
</reference>
<gene>
    <name evidence="1" type="ORF">GCM10007108_16050</name>
</gene>
<comment type="caution">
    <text evidence="1">The sequence shown here is derived from an EMBL/GenBank/DDBJ whole genome shotgun (WGS) entry which is preliminary data.</text>
</comment>
<keyword evidence="2" id="KW-1185">Reference proteome</keyword>
<evidence type="ECO:0000313" key="1">
    <source>
        <dbReference type="EMBL" id="GGM78657.1"/>
    </source>
</evidence>
<organism evidence="1 2">
    <name type="scientific">Thermogymnomonas acidicola</name>
    <dbReference type="NCBI Taxonomy" id="399579"/>
    <lineage>
        <taxon>Archaea</taxon>
        <taxon>Methanobacteriati</taxon>
        <taxon>Thermoplasmatota</taxon>
        <taxon>Thermoplasmata</taxon>
        <taxon>Thermoplasmatales</taxon>
        <taxon>Thermogymnomonas</taxon>
    </lineage>
</organism>
<reference evidence="1" key="2">
    <citation type="submission" date="2022-09" db="EMBL/GenBank/DDBJ databases">
        <authorList>
            <person name="Sun Q."/>
            <person name="Ohkuma M."/>
        </authorList>
    </citation>
    <scope>NUCLEOTIDE SEQUENCE</scope>
    <source>
        <strain evidence="1">JCM 13583</strain>
    </source>
</reference>
<protein>
    <submittedName>
        <fullName evidence="1">Uncharacterized protein</fullName>
    </submittedName>
</protein>
<proteinExistence type="predicted"/>
<dbReference type="Proteomes" id="UP000632195">
    <property type="component" value="Unassembled WGS sequence"/>
</dbReference>
<dbReference type="AlphaFoldDB" id="A0AA37FA02"/>
<name>A0AA37FA02_9ARCH</name>
<dbReference type="EMBL" id="BMNY01000003">
    <property type="protein sequence ID" value="GGM78657.1"/>
    <property type="molecule type" value="Genomic_DNA"/>
</dbReference>
<sequence>MRIASFPFHLPEWVSGPQRASLMRFISSSAPSSVILVYDGSKLKGSAERDAHMEVVESIVDAWVTMVHDANHGCYSSMMAGADTMEERVKRNMLLMVSDTVESYLRSYWKDLRSLNSEVTDSMYRAKHRLFSSVVWDLERSCWEHVNEVALDRVRSFGYTERTLMVVDPELSYWFQDHMPEVRRAELQSL</sequence>
<dbReference type="RefSeq" id="WP_188681729.1">
    <property type="nucleotide sequence ID" value="NZ_BMNY01000003.1"/>
</dbReference>